<dbReference type="Proteomes" id="UP000198793">
    <property type="component" value="Unassembled WGS sequence"/>
</dbReference>
<dbReference type="InterPro" id="IPR001451">
    <property type="entry name" value="Hexapep"/>
</dbReference>
<gene>
    <name evidence="4" type="ORF">SAMN05192530_12410</name>
</gene>
<keyword evidence="5" id="KW-1185">Reference proteome</keyword>
<dbReference type="EMBL" id="FNIT01000024">
    <property type="protein sequence ID" value="SDO93443.1"/>
    <property type="molecule type" value="Genomic_DNA"/>
</dbReference>
<evidence type="ECO:0000256" key="1">
    <source>
        <dbReference type="ARBA" id="ARBA00022679"/>
    </source>
</evidence>
<reference evidence="4 5" key="1">
    <citation type="submission" date="2016-10" db="EMBL/GenBank/DDBJ databases">
        <authorList>
            <person name="de Groot N.N."/>
        </authorList>
    </citation>
    <scope>NUCLEOTIDE SEQUENCE [LARGE SCALE GENOMIC DNA]</scope>
    <source>
        <strain evidence="5">L7-484,KACC 16230,DSM 25025</strain>
    </source>
</reference>
<evidence type="ECO:0000256" key="2">
    <source>
        <dbReference type="ARBA" id="ARBA00022737"/>
    </source>
</evidence>
<evidence type="ECO:0000256" key="3">
    <source>
        <dbReference type="ARBA" id="ARBA00023315"/>
    </source>
</evidence>
<accession>A0A1H0NL89</accession>
<dbReference type="InterPro" id="IPR018357">
    <property type="entry name" value="Hexapep_transf_CS"/>
</dbReference>
<proteinExistence type="predicted"/>
<dbReference type="PROSITE" id="PS00101">
    <property type="entry name" value="HEXAPEP_TRANSFERASES"/>
    <property type="match status" value="1"/>
</dbReference>
<keyword evidence="2" id="KW-0677">Repeat</keyword>
<dbReference type="STRING" id="1166073.SAMN05192530_12410"/>
<dbReference type="InterPro" id="IPR011004">
    <property type="entry name" value="Trimer_LpxA-like_sf"/>
</dbReference>
<organism evidence="4 5">
    <name type="scientific">Aureimonas jatrophae</name>
    <dbReference type="NCBI Taxonomy" id="1166073"/>
    <lineage>
        <taxon>Bacteria</taxon>
        <taxon>Pseudomonadati</taxon>
        <taxon>Pseudomonadota</taxon>
        <taxon>Alphaproteobacteria</taxon>
        <taxon>Hyphomicrobiales</taxon>
        <taxon>Aurantimonadaceae</taxon>
        <taxon>Aureimonas</taxon>
    </lineage>
</organism>
<keyword evidence="3" id="KW-0012">Acyltransferase</keyword>
<dbReference type="Pfam" id="PF14602">
    <property type="entry name" value="Hexapep_2"/>
    <property type="match status" value="1"/>
</dbReference>
<name>A0A1H0NL89_9HYPH</name>
<dbReference type="Gene3D" id="2.160.10.10">
    <property type="entry name" value="Hexapeptide repeat proteins"/>
    <property type="match status" value="1"/>
</dbReference>
<dbReference type="OrthoDB" id="9815592at2"/>
<dbReference type="Pfam" id="PF00132">
    <property type="entry name" value="Hexapep"/>
    <property type="match status" value="1"/>
</dbReference>
<sequence length="198" mass="21109">MFRKIVWKVSTICARAILRQRNARLGRDVRFYGLPITSGDLRRLTLGDRVVLINRPEGTALGVRAPSILRILSDTGRIEIGADTGISGGTICSAASVTIGERCLLGADVMVFDTDFHNRPAEGRRYARPDWPAISRPVVIEDDVFIGTGSKVMKGARIGRGSIVGAGSVVTGTIPPFSIASGVPARVIGTVEQAPTVQ</sequence>
<dbReference type="RefSeq" id="WP_090677353.1">
    <property type="nucleotide sequence ID" value="NZ_FNIT01000024.1"/>
</dbReference>
<evidence type="ECO:0000313" key="4">
    <source>
        <dbReference type="EMBL" id="SDO93443.1"/>
    </source>
</evidence>
<dbReference type="PANTHER" id="PTHR23416:SF78">
    <property type="entry name" value="LIPOPOLYSACCHARIDE BIOSYNTHESIS O-ACETYL TRANSFERASE WBBJ-RELATED"/>
    <property type="match status" value="1"/>
</dbReference>
<protein>
    <submittedName>
        <fullName evidence="4">Hexapeptide repeat of succinyl-transferase</fullName>
    </submittedName>
</protein>
<dbReference type="PANTHER" id="PTHR23416">
    <property type="entry name" value="SIALIC ACID SYNTHASE-RELATED"/>
    <property type="match status" value="1"/>
</dbReference>
<dbReference type="InterPro" id="IPR051159">
    <property type="entry name" value="Hexapeptide_acetyltransf"/>
</dbReference>
<dbReference type="CDD" id="cd04647">
    <property type="entry name" value="LbH_MAT_like"/>
    <property type="match status" value="1"/>
</dbReference>
<dbReference type="GO" id="GO:0016746">
    <property type="term" value="F:acyltransferase activity"/>
    <property type="evidence" value="ECO:0007669"/>
    <property type="project" value="UniProtKB-KW"/>
</dbReference>
<evidence type="ECO:0000313" key="5">
    <source>
        <dbReference type="Proteomes" id="UP000198793"/>
    </source>
</evidence>
<keyword evidence="1 4" id="KW-0808">Transferase</keyword>
<dbReference type="AlphaFoldDB" id="A0A1H0NL89"/>
<dbReference type="SUPFAM" id="SSF51161">
    <property type="entry name" value="Trimeric LpxA-like enzymes"/>
    <property type="match status" value="1"/>
</dbReference>